<feature type="compositionally biased region" description="Polar residues" evidence="1">
    <location>
        <begin position="35"/>
        <end position="44"/>
    </location>
</feature>
<feature type="region of interest" description="Disordered" evidence="1">
    <location>
        <begin position="1"/>
        <end position="104"/>
    </location>
</feature>
<feature type="compositionally biased region" description="Low complexity" evidence="1">
    <location>
        <begin position="150"/>
        <end position="164"/>
    </location>
</feature>
<protein>
    <submittedName>
        <fullName evidence="2">Uncharacterized protein</fullName>
    </submittedName>
</protein>
<dbReference type="Proteomes" id="UP001228690">
    <property type="component" value="Chromosome"/>
</dbReference>
<dbReference type="EMBL" id="CP123443">
    <property type="protein sequence ID" value="WGK69876.1"/>
    <property type="molecule type" value="Genomic_DNA"/>
</dbReference>
<feature type="compositionally biased region" description="Basic and acidic residues" evidence="1">
    <location>
        <begin position="58"/>
        <end position="83"/>
    </location>
</feature>
<evidence type="ECO:0000313" key="3">
    <source>
        <dbReference type="Proteomes" id="UP001228690"/>
    </source>
</evidence>
<name>A0ABY8MIN2_9SPIO</name>
<dbReference type="RefSeq" id="WP_326928071.1">
    <property type="nucleotide sequence ID" value="NZ_CP123443.1"/>
</dbReference>
<gene>
    <name evidence="2" type="ORF">P0082_03180</name>
</gene>
<accession>A0ABY8MIN2</accession>
<evidence type="ECO:0000256" key="1">
    <source>
        <dbReference type="SAM" id="MobiDB-lite"/>
    </source>
</evidence>
<evidence type="ECO:0000313" key="2">
    <source>
        <dbReference type="EMBL" id="WGK69876.1"/>
    </source>
</evidence>
<feature type="compositionally biased region" description="Basic and acidic residues" evidence="1">
    <location>
        <begin position="135"/>
        <end position="149"/>
    </location>
</feature>
<reference evidence="2 3" key="1">
    <citation type="submission" date="2023-04" db="EMBL/GenBank/DDBJ databases">
        <title>Spirochaete genome identified in red abalone sample constitutes a novel genus.</title>
        <authorList>
            <person name="Sharma S.P."/>
            <person name="Purcell C.M."/>
            <person name="Hyde J.R."/>
            <person name="Severin A.J."/>
        </authorList>
    </citation>
    <scope>NUCLEOTIDE SEQUENCE [LARGE SCALE GENOMIC DNA]</scope>
    <source>
        <strain evidence="2 3">SP-2023</strain>
    </source>
</reference>
<organism evidence="2 3">
    <name type="scientific">Candidatus Haliotispira prima</name>
    <dbReference type="NCBI Taxonomy" id="3034016"/>
    <lineage>
        <taxon>Bacteria</taxon>
        <taxon>Pseudomonadati</taxon>
        <taxon>Spirochaetota</taxon>
        <taxon>Spirochaetia</taxon>
        <taxon>Spirochaetales</taxon>
        <taxon>Spirochaetaceae</taxon>
        <taxon>Candidatus Haliotispira</taxon>
    </lineage>
</organism>
<sequence length="508" mass="57479">MTMQNRSSRPREEKQPQSPYQNSGNYQDTDEQGTEKGSPQQSAPGSFRILRGLQQYKRQQEHHSVEPLEREWQNDGLQEDDRFALPPGQPGLTGKEDPKSRPKVQVRISLEEEEAGLHALDQYFARELGLQPDLELHSEEACEGKRETLPTKTPKPLSPPKQTQHSSPVSRNEARPSPVGQRSDRNLARSFEQNLPKTDSGPGYSSVSPSIHPSIPPSTLPSIPAPTEQTAKFAGTPSSEASKYPQDTIHSDGPGQSDFRPVDTPPNKDSDTKLSPYRKFVAELSDNDLEYLLKESNATLQVLLLKNTSRRERSRILGQMPRKKRAELLRSLAEDCRKLDGDSFLKAFHWLHRKVEQKQLSHFSANAETNPPGPKAGLPIEQEDEEYPNVSGTKVLSMILDGLRPEQEEQILQTVMQDDNELAGWLERDRGSVRQRRILRRISGEISDRELALLFGIPRYGRRLRHLLDTQKKLDVLNASIDLARLPQDKRRELAGELFANFPILQEC</sequence>
<feature type="compositionally biased region" description="Polar residues" evidence="1">
    <location>
        <begin position="16"/>
        <end position="27"/>
    </location>
</feature>
<dbReference type="Gene3D" id="1.10.220.30">
    <property type="match status" value="1"/>
</dbReference>
<proteinExistence type="predicted"/>
<feature type="region of interest" description="Disordered" evidence="1">
    <location>
        <begin position="135"/>
        <end position="274"/>
    </location>
</feature>
<keyword evidence="3" id="KW-1185">Reference proteome</keyword>